<evidence type="ECO:0000313" key="3">
    <source>
        <dbReference type="EMBL" id="SVB77586.1"/>
    </source>
</evidence>
<organism evidence="3">
    <name type="scientific">marine metagenome</name>
    <dbReference type="NCBI Taxonomy" id="408172"/>
    <lineage>
        <taxon>unclassified sequences</taxon>
        <taxon>metagenomes</taxon>
        <taxon>ecological metagenomes</taxon>
    </lineage>
</organism>
<evidence type="ECO:0000256" key="1">
    <source>
        <dbReference type="ARBA" id="ARBA00022574"/>
    </source>
</evidence>
<dbReference type="PANTHER" id="PTHR19848:SF8">
    <property type="entry name" value="F-BOX AND WD REPEAT DOMAIN CONTAINING 7"/>
    <property type="match status" value="1"/>
</dbReference>
<dbReference type="PROSITE" id="PS50294">
    <property type="entry name" value="WD_REPEATS_REGION"/>
    <property type="match status" value="2"/>
</dbReference>
<dbReference type="Pfam" id="PF00400">
    <property type="entry name" value="WD40"/>
    <property type="match status" value="3"/>
</dbReference>
<dbReference type="InterPro" id="IPR036322">
    <property type="entry name" value="WD40_repeat_dom_sf"/>
</dbReference>
<name>A0A382GR24_9ZZZZ</name>
<sequence length="438" mass="48509">VNWREGRGLEVSFLKLGENEAVNGIFHPRLIFYTRRGNFAYGLKGPVEGIALWRGTTYEHKSYRGDDFCPAIHDEWKSLDAARRICTEKSCHTRPTAQNVQLMADSPKTAPKLDATKTHVYNLINIGSPLISCRYEPKGRFVFAGAQDFHVWRWDHAAGKKMQLKGADAWVRAIVFSVDGKTMLTGGYDGRLLWWPIDGDKPARAIDAHHGWVKSVAVSPDGGLIATSGNDRLIKLWSFDNGKLVRTLKGHESRVYNIAFHPDGQHLASSDLKCNVFHWELATGKLARKLKAEKMHSYDKTFKADIGGARSIQFNADGTKLAIGGITNVTNAFACIGNPAVVVIDWKTGKNLMQHLAKATFRGVAWGIALHPNGMVVAGAGGPGGGQIYFWKPDGKNEFHKLKMKDTCRDLHLAPEQTHFVTAHHDGHLRISKMAAKA</sequence>
<protein>
    <submittedName>
        <fullName evidence="3">Uncharacterized protein</fullName>
    </submittedName>
</protein>
<dbReference type="InterPro" id="IPR015943">
    <property type="entry name" value="WD40/YVTN_repeat-like_dom_sf"/>
</dbReference>
<feature type="non-terminal residue" evidence="3">
    <location>
        <position position="1"/>
    </location>
</feature>
<accession>A0A382GR24</accession>
<gene>
    <name evidence="3" type="ORF">METZ01_LOCUS230440</name>
</gene>
<dbReference type="AlphaFoldDB" id="A0A382GR24"/>
<keyword evidence="2" id="KW-0677">Repeat</keyword>
<reference evidence="3" key="1">
    <citation type="submission" date="2018-05" db="EMBL/GenBank/DDBJ databases">
        <authorList>
            <person name="Lanie J.A."/>
            <person name="Ng W.-L."/>
            <person name="Kazmierczak K.M."/>
            <person name="Andrzejewski T.M."/>
            <person name="Davidsen T.M."/>
            <person name="Wayne K.J."/>
            <person name="Tettelin H."/>
            <person name="Glass J.I."/>
            <person name="Rusch D."/>
            <person name="Podicherti R."/>
            <person name="Tsui H.-C.T."/>
            <person name="Winkler M.E."/>
        </authorList>
    </citation>
    <scope>NUCLEOTIDE SEQUENCE</scope>
</reference>
<dbReference type="EMBL" id="UINC01056947">
    <property type="protein sequence ID" value="SVB77586.1"/>
    <property type="molecule type" value="Genomic_DNA"/>
</dbReference>
<dbReference type="PROSITE" id="PS50082">
    <property type="entry name" value="WD_REPEATS_2"/>
    <property type="match status" value="3"/>
</dbReference>
<dbReference type="InterPro" id="IPR001680">
    <property type="entry name" value="WD40_rpt"/>
</dbReference>
<proteinExistence type="predicted"/>
<dbReference type="PANTHER" id="PTHR19848">
    <property type="entry name" value="WD40 REPEAT PROTEIN"/>
    <property type="match status" value="1"/>
</dbReference>
<dbReference type="SUPFAM" id="SSF50978">
    <property type="entry name" value="WD40 repeat-like"/>
    <property type="match status" value="1"/>
</dbReference>
<dbReference type="Gene3D" id="2.130.10.10">
    <property type="entry name" value="YVTN repeat-like/Quinoprotein amine dehydrogenase"/>
    <property type="match status" value="2"/>
</dbReference>
<evidence type="ECO:0000256" key="2">
    <source>
        <dbReference type="ARBA" id="ARBA00022737"/>
    </source>
</evidence>
<keyword evidence="1" id="KW-0853">WD repeat</keyword>
<dbReference type="SMART" id="SM00320">
    <property type="entry name" value="WD40"/>
    <property type="match status" value="7"/>
</dbReference>